<dbReference type="Pfam" id="PF07969">
    <property type="entry name" value="Amidohydro_3"/>
    <property type="match status" value="1"/>
</dbReference>
<reference evidence="2 3" key="1">
    <citation type="submission" date="2013-12" db="EMBL/GenBank/DDBJ databases">
        <title>Annotated genome of Streptomyces scopuliridis.</title>
        <authorList>
            <person name="Olson J.B."/>
        </authorList>
    </citation>
    <scope>NUCLEOTIDE SEQUENCE [LARGE SCALE GENOMIC DNA]</scope>
    <source>
        <strain evidence="2 3">RB72</strain>
    </source>
</reference>
<sequence>MNNRTTTLLRRGEVHTPADPFATAMVVERGHIAWVGSEGAADSFASGVDEVIDLEGALVTPAFTDAHVHTTATGLALTGLDLSGARTLPEALKLVRDHRTAHPGDRILLGHGWDSARWPEQRPPSRAELDDAAGGRPLYLTRIDVHSAVVTTALLELVPGVTSLTGYHPDAPLTAAAHHAVRAAAHESISARQRTEAQRA</sequence>
<comment type="caution">
    <text evidence="2">The sequence shown here is derived from an EMBL/GenBank/DDBJ whole genome shotgun (WGS) entry which is preliminary data.</text>
</comment>
<dbReference type="InterPro" id="IPR011059">
    <property type="entry name" value="Metal-dep_hydrolase_composite"/>
</dbReference>
<dbReference type="Gene3D" id="3.20.20.140">
    <property type="entry name" value="Metal-dependent hydrolases"/>
    <property type="match status" value="1"/>
</dbReference>
<dbReference type="AlphaFoldDB" id="A0A2T7T918"/>
<keyword evidence="3" id="KW-1185">Reference proteome</keyword>
<dbReference type="GO" id="GO:0016810">
    <property type="term" value="F:hydrolase activity, acting on carbon-nitrogen (but not peptide) bonds"/>
    <property type="evidence" value="ECO:0007669"/>
    <property type="project" value="InterPro"/>
</dbReference>
<feature type="non-terminal residue" evidence="2">
    <location>
        <position position="200"/>
    </location>
</feature>
<feature type="domain" description="Amidohydrolase 3" evidence="1">
    <location>
        <begin position="50"/>
        <end position="196"/>
    </location>
</feature>
<dbReference type="EMBL" id="AZSP01000134">
    <property type="protein sequence ID" value="PVE11608.1"/>
    <property type="molecule type" value="Genomic_DNA"/>
</dbReference>
<dbReference type="PANTHER" id="PTHR22642">
    <property type="entry name" value="IMIDAZOLONEPROPIONASE"/>
    <property type="match status" value="1"/>
</dbReference>
<accession>A0A2T7T918</accession>
<dbReference type="Proteomes" id="UP000245992">
    <property type="component" value="Unassembled WGS sequence"/>
</dbReference>
<name>A0A2T7T918_9ACTN</name>
<dbReference type="PANTHER" id="PTHR22642:SF2">
    <property type="entry name" value="PROTEIN LONG AFTER FAR-RED 3"/>
    <property type="match status" value="1"/>
</dbReference>
<dbReference type="RefSeq" id="WP_165840639.1">
    <property type="nucleotide sequence ID" value="NZ_AZSP01000134.1"/>
</dbReference>
<proteinExistence type="predicted"/>
<evidence type="ECO:0000313" key="3">
    <source>
        <dbReference type="Proteomes" id="UP000245992"/>
    </source>
</evidence>
<protein>
    <recommendedName>
        <fullName evidence="1">Amidohydrolase 3 domain-containing protein</fullName>
    </recommendedName>
</protein>
<dbReference type="SUPFAM" id="SSF51338">
    <property type="entry name" value="Composite domain of metallo-dependent hydrolases"/>
    <property type="match status" value="1"/>
</dbReference>
<gene>
    <name evidence="2" type="ORF">Y717_33190</name>
</gene>
<evidence type="ECO:0000313" key="2">
    <source>
        <dbReference type="EMBL" id="PVE11608.1"/>
    </source>
</evidence>
<evidence type="ECO:0000259" key="1">
    <source>
        <dbReference type="Pfam" id="PF07969"/>
    </source>
</evidence>
<dbReference type="Gene3D" id="2.30.40.10">
    <property type="entry name" value="Urease, subunit C, domain 1"/>
    <property type="match status" value="1"/>
</dbReference>
<organism evidence="2 3">
    <name type="scientific">Streptomyces scopuliridis RB72</name>
    <dbReference type="NCBI Taxonomy" id="1440053"/>
    <lineage>
        <taxon>Bacteria</taxon>
        <taxon>Bacillati</taxon>
        <taxon>Actinomycetota</taxon>
        <taxon>Actinomycetes</taxon>
        <taxon>Kitasatosporales</taxon>
        <taxon>Streptomycetaceae</taxon>
        <taxon>Streptomyces</taxon>
    </lineage>
</organism>
<dbReference type="Gene3D" id="3.10.310.70">
    <property type="match status" value="1"/>
</dbReference>
<dbReference type="InterPro" id="IPR013108">
    <property type="entry name" value="Amidohydro_3"/>
</dbReference>